<keyword evidence="2" id="KW-1185">Reference proteome</keyword>
<dbReference type="AlphaFoldDB" id="A0A919YC38"/>
<sequence>MNILEEMYYGNYRPNERVHTEESEYAFVAENIDRIVKTLSNNLSNQNCEQFEKLLELYHELISIQSASAYSVGFKMGTLMMIEVLVGNEDLIHKS</sequence>
<reference evidence="1 2" key="1">
    <citation type="submission" date="2021-03" db="EMBL/GenBank/DDBJ databases">
        <title>Antimicrobial resistance genes in bacteria isolated from Japanese honey, and their potential for conferring macrolide and lincosamide resistance in the American foulbrood pathogen Paenibacillus larvae.</title>
        <authorList>
            <person name="Okamoto M."/>
            <person name="Kumagai M."/>
            <person name="Kanamori H."/>
            <person name="Takamatsu D."/>
        </authorList>
    </citation>
    <scope>NUCLEOTIDE SEQUENCE [LARGE SCALE GENOMIC DNA]</scope>
    <source>
        <strain evidence="1 2">J34TS1</strain>
    </source>
</reference>
<gene>
    <name evidence="1" type="ORF">J34TS1_10450</name>
</gene>
<dbReference type="Proteomes" id="UP000682811">
    <property type="component" value="Unassembled WGS sequence"/>
</dbReference>
<evidence type="ECO:0000313" key="2">
    <source>
        <dbReference type="Proteomes" id="UP000682811"/>
    </source>
</evidence>
<dbReference type="InterPro" id="IPR049215">
    <property type="entry name" value="DUF6809"/>
</dbReference>
<name>A0A919YC38_9BACL</name>
<organism evidence="1 2">
    <name type="scientific">Paenibacillus azoreducens</name>
    <dbReference type="NCBI Taxonomy" id="116718"/>
    <lineage>
        <taxon>Bacteria</taxon>
        <taxon>Bacillati</taxon>
        <taxon>Bacillota</taxon>
        <taxon>Bacilli</taxon>
        <taxon>Bacillales</taxon>
        <taxon>Paenibacillaceae</taxon>
        <taxon>Paenibacillus</taxon>
    </lineage>
</organism>
<accession>A0A919YC38</accession>
<dbReference type="Pfam" id="PF20648">
    <property type="entry name" value="DUF6809"/>
    <property type="match status" value="1"/>
</dbReference>
<proteinExistence type="predicted"/>
<protein>
    <submittedName>
        <fullName evidence="1">Uncharacterized protein</fullName>
    </submittedName>
</protein>
<dbReference type="EMBL" id="BORT01000003">
    <property type="protein sequence ID" value="GIO46280.1"/>
    <property type="molecule type" value="Genomic_DNA"/>
</dbReference>
<dbReference type="RefSeq" id="WP_212977321.1">
    <property type="nucleotide sequence ID" value="NZ_AP025343.1"/>
</dbReference>
<evidence type="ECO:0000313" key="1">
    <source>
        <dbReference type="EMBL" id="GIO46280.1"/>
    </source>
</evidence>
<comment type="caution">
    <text evidence="1">The sequence shown here is derived from an EMBL/GenBank/DDBJ whole genome shotgun (WGS) entry which is preliminary data.</text>
</comment>